<dbReference type="EMBL" id="SCEB01214276">
    <property type="protein sequence ID" value="RXM36264.1"/>
    <property type="molecule type" value="Genomic_DNA"/>
</dbReference>
<evidence type="ECO:0000313" key="1">
    <source>
        <dbReference type="EMBL" id="RXM36264.1"/>
    </source>
</evidence>
<proteinExistence type="predicted"/>
<dbReference type="Proteomes" id="UP000289886">
    <property type="component" value="Unassembled WGS sequence"/>
</dbReference>
<protein>
    <submittedName>
        <fullName evidence="1">Uncharacterized protein</fullName>
    </submittedName>
</protein>
<accession>A0A444UMB0</accession>
<name>A0A444UMB0_ACIRT</name>
<dbReference type="AlphaFoldDB" id="A0A444UMB0"/>
<sequence length="83" mass="9053">MVQLNLAQEEWGDFNALNAALQRSNIAASSSKPTFPCRSGVCPPQSLHLQRQRELPHRPGNGPGGPTMCAVDLPDTRIHWAAH</sequence>
<evidence type="ECO:0000313" key="2">
    <source>
        <dbReference type="Proteomes" id="UP000289886"/>
    </source>
</evidence>
<reference evidence="1 2" key="1">
    <citation type="submission" date="2019-01" db="EMBL/GenBank/DDBJ databases">
        <title>Draft Genome and Complete Hox-Cluster Characterization of the Sterlet Sturgeon (Acipenser ruthenus).</title>
        <authorList>
            <person name="Wei Q."/>
        </authorList>
    </citation>
    <scope>NUCLEOTIDE SEQUENCE [LARGE SCALE GENOMIC DNA]</scope>
    <source>
        <strain evidence="1">WHYD16114868_AA</strain>
        <tissue evidence="1">Blood</tissue>
    </source>
</reference>
<gene>
    <name evidence="1" type="ORF">EOD39_12051</name>
</gene>
<keyword evidence="2" id="KW-1185">Reference proteome</keyword>
<organism evidence="1 2">
    <name type="scientific">Acipenser ruthenus</name>
    <name type="common">Sterlet sturgeon</name>
    <dbReference type="NCBI Taxonomy" id="7906"/>
    <lineage>
        <taxon>Eukaryota</taxon>
        <taxon>Metazoa</taxon>
        <taxon>Chordata</taxon>
        <taxon>Craniata</taxon>
        <taxon>Vertebrata</taxon>
        <taxon>Euteleostomi</taxon>
        <taxon>Actinopterygii</taxon>
        <taxon>Chondrostei</taxon>
        <taxon>Acipenseriformes</taxon>
        <taxon>Acipenseridae</taxon>
        <taxon>Acipenser</taxon>
    </lineage>
</organism>
<comment type="caution">
    <text evidence="1">The sequence shown here is derived from an EMBL/GenBank/DDBJ whole genome shotgun (WGS) entry which is preliminary data.</text>
</comment>